<sequence>MARQPDPTISAVLIVKDEEDYLARCLASVRWADEIVVYDTGSTDRTVEIARQFTDAVVEGYWNDNFGEARNRALEHATSDWVLIIDADETFEASARSVRRALREAQANFLTVTIAARVLAPGAADSPVASIRLFRRADGTYAGALHEQVVNRPGRPMVIRPLAGASIRHAGYAEGPEAMAERAYRNLELAQQELADARPSRDERPAEYAIKQANLARSLSAVGRADEALELAEEIHEGGALADIAMELLAGAMALAAARKCGKPELARTWVDRLVAVTGNRVWADIVLMQLAVTEGSAERTLDALDCIPTTMVDALGRRVRRVDYAQYEVWALWKLGRRAEALSAAERAARAGVLPGGPRELVTWLGEEGVRAFAGALPDDVWQVLAVVCTQDTGAEGRAVLDAMAQVRPTDLATLLCGSRLSFPHDLAGLEEAATWSARLRSAGMAEYCPLAATATDADVPALQRARAAALALFAYDDARALPALEAALGAVAPEDEAELAVQLDVLAPGLVSHA</sequence>
<dbReference type="Proteomes" id="UP000250222">
    <property type="component" value="Unassembled WGS sequence"/>
</dbReference>
<dbReference type="AlphaFoldDB" id="A0A2Y9A492"/>
<dbReference type="InterPro" id="IPR001173">
    <property type="entry name" value="Glyco_trans_2-like"/>
</dbReference>
<dbReference type="PANTHER" id="PTHR43630:SF2">
    <property type="entry name" value="GLYCOSYLTRANSFERASE"/>
    <property type="match status" value="1"/>
</dbReference>
<keyword evidence="3" id="KW-1185">Reference proteome</keyword>
<evidence type="ECO:0000259" key="1">
    <source>
        <dbReference type="Pfam" id="PF00535"/>
    </source>
</evidence>
<dbReference type="PANTHER" id="PTHR43630">
    <property type="entry name" value="POLY-BETA-1,6-N-ACETYL-D-GLUCOSAMINE SYNTHASE"/>
    <property type="match status" value="1"/>
</dbReference>
<dbReference type="Pfam" id="PF00535">
    <property type="entry name" value="Glycos_transf_2"/>
    <property type="match status" value="1"/>
</dbReference>
<evidence type="ECO:0000313" key="3">
    <source>
        <dbReference type="Proteomes" id="UP000250222"/>
    </source>
</evidence>
<feature type="domain" description="Glycosyltransferase 2-like" evidence="1">
    <location>
        <begin position="10"/>
        <end position="122"/>
    </location>
</feature>
<dbReference type="EMBL" id="UETB01000002">
    <property type="protein sequence ID" value="SSA39321.1"/>
    <property type="molecule type" value="Genomic_DNA"/>
</dbReference>
<proteinExistence type="predicted"/>
<gene>
    <name evidence="2" type="ORF">SAMN05216184_102241</name>
</gene>
<dbReference type="RefSeq" id="WP_181424540.1">
    <property type="nucleotide sequence ID" value="NZ_QKLZ01000002.1"/>
</dbReference>
<evidence type="ECO:0000313" key="2">
    <source>
        <dbReference type="EMBL" id="SSA39321.1"/>
    </source>
</evidence>
<dbReference type="SUPFAM" id="SSF53448">
    <property type="entry name" value="Nucleotide-diphospho-sugar transferases"/>
    <property type="match status" value="1"/>
</dbReference>
<protein>
    <submittedName>
        <fullName evidence="2">Glycosyl transferase family 2</fullName>
    </submittedName>
</protein>
<accession>A0A2Y9A492</accession>
<keyword evidence="2" id="KW-0808">Transferase</keyword>
<dbReference type="InterPro" id="IPR029044">
    <property type="entry name" value="Nucleotide-diphossugar_trans"/>
</dbReference>
<reference evidence="2 3" key="1">
    <citation type="submission" date="2016-10" db="EMBL/GenBank/DDBJ databases">
        <authorList>
            <person name="Cai Z."/>
        </authorList>
    </citation>
    <scope>NUCLEOTIDE SEQUENCE [LARGE SCALE GENOMIC DNA]</scope>
    <source>
        <strain evidence="2 3">CGMCC 1.10826</strain>
    </source>
</reference>
<organism evidence="2 3">
    <name type="scientific">Georgenia satyanarayanai</name>
    <dbReference type="NCBI Taxonomy" id="860221"/>
    <lineage>
        <taxon>Bacteria</taxon>
        <taxon>Bacillati</taxon>
        <taxon>Actinomycetota</taxon>
        <taxon>Actinomycetes</taxon>
        <taxon>Micrococcales</taxon>
        <taxon>Bogoriellaceae</taxon>
        <taxon>Georgenia</taxon>
    </lineage>
</organism>
<dbReference type="GO" id="GO:0016740">
    <property type="term" value="F:transferase activity"/>
    <property type="evidence" value="ECO:0007669"/>
    <property type="project" value="UniProtKB-KW"/>
</dbReference>
<dbReference type="CDD" id="cd02511">
    <property type="entry name" value="Beta4Glucosyltransferase"/>
    <property type="match status" value="1"/>
</dbReference>
<name>A0A2Y9A492_9MICO</name>
<dbReference type="Gene3D" id="3.90.550.10">
    <property type="entry name" value="Spore Coat Polysaccharide Biosynthesis Protein SpsA, Chain A"/>
    <property type="match status" value="1"/>
</dbReference>